<accession>A0A0G0CVI0</accession>
<protein>
    <recommendedName>
        <fullName evidence="4">Prepilin-type N-terminal cleavage/methylation domain-containing protein</fullName>
    </recommendedName>
</protein>
<keyword evidence="1" id="KW-0472">Membrane</keyword>
<keyword evidence="1" id="KW-1133">Transmembrane helix</keyword>
<keyword evidence="1" id="KW-0812">Transmembrane</keyword>
<dbReference type="InterPro" id="IPR045584">
    <property type="entry name" value="Pilin-like"/>
</dbReference>
<dbReference type="Pfam" id="PF07963">
    <property type="entry name" value="N_methyl"/>
    <property type="match status" value="1"/>
</dbReference>
<dbReference type="InterPro" id="IPR012902">
    <property type="entry name" value="N_methyl_site"/>
</dbReference>
<dbReference type="NCBIfam" id="TIGR02532">
    <property type="entry name" value="IV_pilin_GFxxxE"/>
    <property type="match status" value="1"/>
</dbReference>
<organism evidence="2 3">
    <name type="scientific">Candidatus Nomurabacteria bacterium GW2011_GWA1_35_8</name>
    <dbReference type="NCBI Taxonomy" id="1618727"/>
    <lineage>
        <taxon>Bacteria</taxon>
        <taxon>Candidatus Nomuraibacteriota</taxon>
    </lineage>
</organism>
<feature type="transmembrane region" description="Helical" evidence="1">
    <location>
        <begin position="12"/>
        <end position="32"/>
    </location>
</feature>
<dbReference type="Gene3D" id="3.30.700.10">
    <property type="entry name" value="Glycoprotein, Type 4 Pilin"/>
    <property type="match status" value="1"/>
</dbReference>
<gene>
    <name evidence="2" type="ORF">UR88_C0005G0021</name>
</gene>
<evidence type="ECO:0000256" key="1">
    <source>
        <dbReference type="SAM" id="Phobius"/>
    </source>
</evidence>
<dbReference type="AlphaFoldDB" id="A0A0G0CVI0"/>
<comment type="caution">
    <text evidence="2">The sequence shown here is derived from an EMBL/GenBank/DDBJ whole genome shotgun (WGS) entry which is preliminary data.</text>
</comment>
<proteinExistence type="predicted"/>
<dbReference type="Proteomes" id="UP000186383">
    <property type="component" value="Unassembled WGS sequence"/>
</dbReference>
<evidence type="ECO:0008006" key="4">
    <source>
        <dbReference type="Google" id="ProtNLM"/>
    </source>
</evidence>
<name>A0A0G0CVI0_9BACT</name>
<dbReference type="EMBL" id="LBQW01000005">
    <property type="protein sequence ID" value="KKP85874.1"/>
    <property type="molecule type" value="Genomic_DNA"/>
</dbReference>
<evidence type="ECO:0000313" key="2">
    <source>
        <dbReference type="EMBL" id="KKP85874.1"/>
    </source>
</evidence>
<reference evidence="2 3" key="1">
    <citation type="journal article" date="2015" name="Nature">
        <title>rRNA introns, odd ribosomes, and small enigmatic genomes across a large radiation of phyla.</title>
        <authorList>
            <person name="Brown C.T."/>
            <person name="Hug L.A."/>
            <person name="Thomas B.C."/>
            <person name="Sharon I."/>
            <person name="Castelle C.J."/>
            <person name="Singh A."/>
            <person name="Wilkins M.J."/>
            <person name="Williams K.H."/>
            <person name="Banfield J.F."/>
        </authorList>
    </citation>
    <scope>NUCLEOTIDE SEQUENCE [LARGE SCALE GENOMIC DNA]</scope>
</reference>
<sequence length="154" mass="16592">MKNFYEKGISVIEMLVTVAIIGILVTIALPQFSKMKENQVFKNAIEEIMSALHNAQSQSLASTNSSEYGVYFQPDLIVIFKGKTFSPESTDNTINIIPPANISNVFLDGNSSTTGDIYFQRLSGAPSKTGTVTVSTPSYSKIITISVTGAVSVN</sequence>
<dbReference type="SUPFAM" id="SSF54523">
    <property type="entry name" value="Pili subunits"/>
    <property type="match status" value="1"/>
</dbReference>
<evidence type="ECO:0000313" key="3">
    <source>
        <dbReference type="Proteomes" id="UP000186383"/>
    </source>
</evidence>